<dbReference type="GO" id="GO:0007062">
    <property type="term" value="P:sister chromatid cohesion"/>
    <property type="evidence" value="ECO:0000318"/>
    <property type="project" value="GO_Central"/>
</dbReference>
<feature type="compositionally biased region" description="Low complexity" evidence="8">
    <location>
        <begin position="561"/>
        <end position="570"/>
    </location>
</feature>
<keyword evidence="4" id="KW-0131">Cell cycle</keyword>
<dbReference type="FunFam" id="1.10.10.580:FF:000002">
    <property type="entry name" value="Sister chromatid cohesion 1 protein 4"/>
    <property type="match status" value="1"/>
</dbReference>
<comment type="similarity">
    <text evidence="2">Belongs to the rad21 family.</text>
</comment>
<gene>
    <name evidence="11" type="ORF">RCOM_1076750</name>
</gene>
<sequence length="1247" mass="136722">MFYSQFILAKKGPLGTIWIAAHLERKLRKNQVADTDIGVSVDSILFPEVPIALRLSSHLLLGVVRIYSRKVNYLFDDCSEALLKIKQAFRSTAVDLPPEESTAPYHSITLPETFDLDDFELPDNDIFQGNYIDHHVSTREQITLQDTMDGAVYSTSQFGLDERFGDGDTSQVGLDLEEVILLIIMSIFSDCRNDAQTSVELLEPSKTVASHERMTGTSEEMPLNGTRSKIEDLAANLEVIDYAQAPSTPGLMEEPNLSSVKDCLVCDDHLESEDHNVRGLGGMEISKNAPSKSALHHGDDARDLSLVDHLSHDTIAYMPTEEHSRLSGDLEINQAGLEGELLSTAVTSEHGPADETVSRQDESHQIEDKNKVVSSDNGETVTSIDQINGDYEESLAETNDNKFSNKIGECLLNGKVAPMPAHSSGLPTALETVNVEGQDGQGQEDSETLLDHVNNEQMKPTCISVLLPCNSHLSQPDILSGEADTSVLVSDLQSVDVAPLSSETVQREEGLHTSGTSTKVQGEECHVTDVVQSEENQISDPTLNGETQEDGGKHDVRLDNEISNNNQNENLTSPTTTELPAPEKLLSIPQTLLDKPHDLLVETPDKEVQEEGDGSGAGIRITGKKRSFAESALTVQSLNSVESFGVTRSKRTVESIPDDDDLLSSILVGRKSSALKMKPTPPAPEVPSMKRARFTSRPSALKRKVLMDDSMVLHGDIIRQQLTNTEDIRRLRKKAPCTRTEILMIQRQFLEDEIFSEPVLTGMSAYLTRMHSEAFDWSGIKVCENDDNNMASLEVVNDEHSARQIVKQDGGMEGSTEPVGCRTDIEEQTSEVSINKDNQQVEDHLGSYDIDNEHMNGVVDIVGHRTSVHEHLGETSEMENDKVNSEVSDAINHSAPGLETSQSEPASGDILEMPSATVDQSVDTPIIPSDEIHNQLIEDVAGLRDMSNDIGLDCTEVVDNCAKKIGAVEAELRTGEELLLEESKVRASVEIGGDEQVDGSAPNDGADASLANVSSEAGSFVNFSSVNIDQAFEEIENYKHGVFSDNGGLGGNSMGIDDKDQTSDHLCSEEAKINSTYTIGLDGDFKNTSMNDGDNTVSQLVDQQDTMDTQNAPPDHVTTGECDQDIRDVGFANDTEFLNVDDDEIDEDDNEGLPNAEDPRLLENSGWSSRTRAVAKYLQTLFDKEAEHGRKVLLMDNLLTGKTRKEASRMFFETLVLKTKDYVHVEQGKPFDNINIKPRAKLMKSDF</sequence>
<evidence type="ECO:0000259" key="9">
    <source>
        <dbReference type="Pfam" id="PF04824"/>
    </source>
</evidence>
<feature type="compositionally biased region" description="Polar residues" evidence="8">
    <location>
        <begin position="530"/>
        <end position="546"/>
    </location>
</feature>
<dbReference type="InterPro" id="IPR036390">
    <property type="entry name" value="WH_DNA-bd_sf"/>
</dbReference>
<reference evidence="12" key="1">
    <citation type="journal article" date="2010" name="Nat. Biotechnol.">
        <title>Draft genome sequence of the oilseed species Ricinus communis.</title>
        <authorList>
            <person name="Chan A.P."/>
            <person name="Crabtree J."/>
            <person name="Zhao Q."/>
            <person name="Lorenzi H."/>
            <person name="Orvis J."/>
            <person name="Puiu D."/>
            <person name="Melake-Berhan A."/>
            <person name="Jones K.M."/>
            <person name="Redman J."/>
            <person name="Chen G."/>
            <person name="Cahoon E.B."/>
            <person name="Gedil M."/>
            <person name="Stanke M."/>
            <person name="Haas B.J."/>
            <person name="Wortman J.R."/>
            <person name="Fraser-Liggett C.M."/>
            <person name="Ravel J."/>
            <person name="Rabinowicz P.D."/>
        </authorList>
    </citation>
    <scope>NUCLEOTIDE SEQUENCE [LARGE SCALE GENOMIC DNA]</scope>
    <source>
        <strain evidence="12">cv. Hale</strain>
    </source>
</reference>
<dbReference type="InterPro" id="IPR039781">
    <property type="entry name" value="Rad21/Rec8-like"/>
</dbReference>
<feature type="compositionally biased region" description="Basic and acidic residues" evidence="8">
    <location>
        <begin position="351"/>
        <end position="368"/>
    </location>
</feature>
<feature type="compositionally biased region" description="Basic and acidic residues" evidence="8">
    <location>
        <begin position="550"/>
        <end position="560"/>
    </location>
</feature>
<dbReference type="Proteomes" id="UP000008311">
    <property type="component" value="Unassembled WGS sequence"/>
</dbReference>
<dbReference type="STRING" id="3988.B9RM05"/>
<evidence type="ECO:0000256" key="8">
    <source>
        <dbReference type="SAM" id="MobiDB-lite"/>
    </source>
</evidence>
<feature type="region of interest" description="Disordered" evidence="8">
    <location>
        <begin position="348"/>
        <end position="368"/>
    </location>
</feature>
<dbReference type="GO" id="GO:0003682">
    <property type="term" value="F:chromatin binding"/>
    <property type="evidence" value="ECO:0000318"/>
    <property type="project" value="GO_Central"/>
</dbReference>
<protein>
    <submittedName>
        <fullName evidence="11">Cohesin subunit rad21, putative</fullName>
    </submittedName>
</protein>
<dbReference type="Pfam" id="PF04825">
    <property type="entry name" value="Rad21_Rec8_N"/>
    <property type="match status" value="1"/>
</dbReference>
<evidence type="ECO:0000256" key="1">
    <source>
        <dbReference type="ARBA" id="ARBA00004123"/>
    </source>
</evidence>
<dbReference type="Gene3D" id="1.10.10.580">
    <property type="entry name" value="Structural maintenance of chromosome 1. Chain E"/>
    <property type="match status" value="1"/>
</dbReference>
<keyword evidence="5" id="KW-0159">Chromosome partition</keyword>
<dbReference type="EMBL" id="EQ973789">
    <property type="protein sequence ID" value="EEF47328.1"/>
    <property type="molecule type" value="Genomic_DNA"/>
</dbReference>
<feature type="compositionally biased region" description="Acidic residues" evidence="8">
    <location>
        <begin position="1140"/>
        <end position="1151"/>
    </location>
</feature>
<evidence type="ECO:0000313" key="11">
    <source>
        <dbReference type="EMBL" id="EEF47328.1"/>
    </source>
</evidence>
<keyword evidence="12" id="KW-1185">Reference proteome</keyword>
<dbReference type="GO" id="GO:0051301">
    <property type="term" value="P:cell division"/>
    <property type="evidence" value="ECO:0007669"/>
    <property type="project" value="UniProtKB-KW"/>
</dbReference>
<dbReference type="GO" id="GO:0008278">
    <property type="term" value="C:cohesin complex"/>
    <property type="evidence" value="ECO:0000318"/>
    <property type="project" value="GO_Central"/>
</dbReference>
<keyword evidence="3" id="KW-0132">Cell division</keyword>
<evidence type="ECO:0000259" key="10">
    <source>
        <dbReference type="Pfam" id="PF04825"/>
    </source>
</evidence>
<evidence type="ECO:0000256" key="5">
    <source>
        <dbReference type="ARBA" id="ARBA00022829"/>
    </source>
</evidence>
<evidence type="ECO:0000313" key="12">
    <source>
        <dbReference type="Proteomes" id="UP000008311"/>
    </source>
</evidence>
<dbReference type="Pfam" id="PF04824">
    <property type="entry name" value="Rad21_Rec8"/>
    <property type="match status" value="1"/>
</dbReference>
<name>B9RM05_RICCO</name>
<evidence type="ECO:0000256" key="2">
    <source>
        <dbReference type="ARBA" id="ARBA00009870"/>
    </source>
</evidence>
<feature type="region of interest" description="Disordered" evidence="8">
    <location>
        <begin position="501"/>
        <end position="582"/>
    </location>
</feature>
<dbReference type="eggNOG" id="KOG1213">
    <property type="taxonomic scope" value="Eukaryota"/>
</dbReference>
<dbReference type="InterPro" id="IPR006909">
    <property type="entry name" value="Rad21/Rec8_C_eu"/>
</dbReference>
<dbReference type="GO" id="GO:0007059">
    <property type="term" value="P:chromosome segregation"/>
    <property type="evidence" value="ECO:0007669"/>
    <property type="project" value="UniProtKB-KW"/>
</dbReference>
<dbReference type="InterPro" id="IPR006910">
    <property type="entry name" value="Rad21_Rec8_N"/>
</dbReference>
<keyword evidence="6" id="KW-0539">Nucleus</keyword>
<keyword evidence="4" id="KW-0498">Mitosis</keyword>
<dbReference type="GO" id="GO:1990414">
    <property type="term" value="P:replication-born double-strand break repair via sister chromatid exchange"/>
    <property type="evidence" value="ECO:0000318"/>
    <property type="project" value="GO_Central"/>
</dbReference>
<proteinExistence type="inferred from homology"/>
<dbReference type="SUPFAM" id="SSF46785">
    <property type="entry name" value="Winged helix' DNA-binding domain"/>
    <property type="match status" value="1"/>
</dbReference>
<dbReference type="AlphaFoldDB" id="B9RM05"/>
<organism evidence="11 12">
    <name type="scientific">Ricinus communis</name>
    <name type="common">Castor bean</name>
    <dbReference type="NCBI Taxonomy" id="3988"/>
    <lineage>
        <taxon>Eukaryota</taxon>
        <taxon>Viridiplantae</taxon>
        <taxon>Streptophyta</taxon>
        <taxon>Embryophyta</taxon>
        <taxon>Tracheophyta</taxon>
        <taxon>Spermatophyta</taxon>
        <taxon>Magnoliopsida</taxon>
        <taxon>eudicotyledons</taxon>
        <taxon>Gunneridae</taxon>
        <taxon>Pentapetalae</taxon>
        <taxon>rosids</taxon>
        <taxon>fabids</taxon>
        <taxon>Malpighiales</taxon>
        <taxon>Euphorbiaceae</taxon>
        <taxon>Acalyphoideae</taxon>
        <taxon>Acalypheae</taxon>
        <taxon>Ricinus</taxon>
    </lineage>
</organism>
<dbReference type="FunCoup" id="B9RM05">
    <property type="interactions" value="1491"/>
</dbReference>
<dbReference type="PANTHER" id="PTHR12585">
    <property type="entry name" value="SCC1 / RAD21 FAMILY MEMBER"/>
    <property type="match status" value="1"/>
</dbReference>
<evidence type="ECO:0000256" key="7">
    <source>
        <dbReference type="ARBA" id="ARBA00064543"/>
    </source>
</evidence>
<dbReference type="PANTHER" id="PTHR12585:SF69">
    <property type="entry name" value="FI11703P"/>
    <property type="match status" value="1"/>
</dbReference>
<comment type="subunit">
    <text evidence="7">Component of the cohesin complex.</text>
</comment>
<feature type="region of interest" description="Disordered" evidence="8">
    <location>
        <begin position="1140"/>
        <end position="1164"/>
    </location>
</feature>
<dbReference type="InParanoid" id="B9RM05"/>
<accession>B9RM05</accession>
<evidence type="ECO:0000256" key="4">
    <source>
        <dbReference type="ARBA" id="ARBA00022776"/>
    </source>
</evidence>
<dbReference type="GO" id="GO:0005634">
    <property type="term" value="C:nucleus"/>
    <property type="evidence" value="ECO:0007669"/>
    <property type="project" value="UniProtKB-SubCell"/>
</dbReference>
<comment type="subcellular location">
    <subcellularLocation>
        <location evidence="1">Nucleus</location>
    </subcellularLocation>
</comment>
<feature type="domain" description="Rad21/Rec8-like protein C-terminal eukaryotic" evidence="9">
    <location>
        <begin position="1192"/>
        <end position="1241"/>
    </location>
</feature>
<feature type="domain" description="Rad21/Rec8-like protein N-terminal" evidence="10">
    <location>
        <begin position="1"/>
        <end position="101"/>
    </location>
</feature>
<evidence type="ECO:0000256" key="3">
    <source>
        <dbReference type="ARBA" id="ARBA00022618"/>
    </source>
</evidence>
<dbReference type="CDD" id="cd21793">
    <property type="entry name" value="Rad21_Rec8_M_AtSYN1-like"/>
    <property type="match status" value="1"/>
</dbReference>
<dbReference type="InterPro" id="IPR023093">
    <property type="entry name" value="ScpA-like_C"/>
</dbReference>
<evidence type="ECO:0000256" key="6">
    <source>
        <dbReference type="ARBA" id="ARBA00023242"/>
    </source>
</evidence>